<evidence type="ECO:0000313" key="11">
    <source>
        <dbReference type="Proteomes" id="UP000006695"/>
    </source>
</evidence>
<evidence type="ECO:0000256" key="3">
    <source>
        <dbReference type="ARBA" id="ARBA00022475"/>
    </source>
</evidence>
<evidence type="ECO:0000256" key="7">
    <source>
        <dbReference type="ARBA" id="ARBA00023136"/>
    </source>
</evidence>
<evidence type="ECO:0000256" key="5">
    <source>
        <dbReference type="ARBA" id="ARBA00022692"/>
    </source>
</evidence>
<comment type="subcellular location">
    <subcellularLocation>
        <location evidence="1">Cell inner membrane</location>
        <topology evidence="1">Multi-pass membrane protein</topology>
    </subcellularLocation>
</comment>
<dbReference type="AlphaFoldDB" id="A5G9J4"/>
<sequence length="354" mass="37830">MATGFIMHRSDFCMAGMFRDLFLFRQNSMLRILALAVIASMALFEAARQTGLLLYPFPLFGSPSLANLVGGLIFGIGMVLAGGCVAGILYKMGAGSLLSAIAFAGLIAGSTVYAEIHPWWGEFARATTIFKGKVTIPQIMGIDPASVIVAVLAVALFLFHRWFREGKWARRSRAEGYLQPWKAALLLALIGLCSALIIGMPLGITTAYAKMGAYLENAFFPAHTAGLAYFQAIPLDYISPVGNTHLVGGPGWRFDAIAAVQFPLVSGIVAGGTLSALLLGEFKIYFRIPVRQCLSAFAGGTIMGMASRMAPACNIWHLLGGLPILAGQSVLFLSGLFAGAWLGSRILVKWVVRC</sequence>
<dbReference type="PANTHER" id="PTHR30574:SF1">
    <property type="entry name" value="SULPHUR TRANSPORT DOMAIN-CONTAINING PROTEIN"/>
    <property type="match status" value="1"/>
</dbReference>
<evidence type="ECO:0000256" key="2">
    <source>
        <dbReference type="ARBA" id="ARBA00022448"/>
    </source>
</evidence>
<evidence type="ECO:0000256" key="8">
    <source>
        <dbReference type="ARBA" id="ARBA00035655"/>
    </source>
</evidence>
<dbReference type="KEGG" id="gur:Gura_4319"/>
<dbReference type="InterPro" id="IPR007272">
    <property type="entry name" value="Sulf_transp_TsuA/YedE"/>
</dbReference>
<name>A5G9J4_GEOUR</name>
<gene>
    <name evidence="10" type="ordered locus">Gura_4319</name>
</gene>
<feature type="transmembrane region" description="Helical" evidence="9">
    <location>
        <begin position="256"/>
        <end position="280"/>
    </location>
</feature>
<proteinExistence type="inferred from homology"/>
<dbReference type="EMBL" id="CP000698">
    <property type="protein sequence ID" value="ABQ28462.1"/>
    <property type="molecule type" value="Genomic_DNA"/>
</dbReference>
<reference evidence="10 11" key="1">
    <citation type="submission" date="2007-05" db="EMBL/GenBank/DDBJ databases">
        <title>Complete sequence of Geobacter uraniireducens Rf4.</title>
        <authorList>
            <consortium name="US DOE Joint Genome Institute"/>
            <person name="Copeland A."/>
            <person name="Lucas S."/>
            <person name="Lapidus A."/>
            <person name="Barry K."/>
            <person name="Detter J.C."/>
            <person name="Glavina del Rio T."/>
            <person name="Hammon N."/>
            <person name="Israni S."/>
            <person name="Dalin E."/>
            <person name="Tice H."/>
            <person name="Pitluck S."/>
            <person name="Chertkov O."/>
            <person name="Brettin T."/>
            <person name="Bruce D."/>
            <person name="Han C."/>
            <person name="Schmutz J."/>
            <person name="Larimer F."/>
            <person name="Land M."/>
            <person name="Hauser L."/>
            <person name="Kyrpides N."/>
            <person name="Mikhailova N."/>
            <person name="Shelobolina E."/>
            <person name="Aklujkar M."/>
            <person name="Lovley D."/>
            <person name="Richardson P."/>
        </authorList>
    </citation>
    <scope>NUCLEOTIDE SEQUENCE [LARGE SCALE GENOMIC DNA]</scope>
    <source>
        <strain evidence="10 11">Rf4</strain>
    </source>
</reference>
<feature type="transmembrane region" description="Helical" evidence="9">
    <location>
        <begin position="322"/>
        <end position="343"/>
    </location>
</feature>
<comment type="similarity">
    <text evidence="8">Belongs to the TsuA/YedE (TC 9.B.102) family.</text>
</comment>
<protein>
    <submittedName>
        <fullName evidence="10">Uncharacterized protein</fullName>
    </submittedName>
</protein>
<keyword evidence="3" id="KW-1003">Cell membrane</keyword>
<evidence type="ECO:0000256" key="4">
    <source>
        <dbReference type="ARBA" id="ARBA00022519"/>
    </source>
</evidence>
<dbReference type="Proteomes" id="UP000006695">
    <property type="component" value="Chromosome"/>
</dbReference>
<keyword evidence="7 9" id="KW-0472">Membrane</keyword>
<evidence type="ECO:0000256" key="9">
    <source>
        <dbReference type="SAM" id="Phobius"/>
    </source>
</evidence>
<keyword evidence="5 9" id="KW-0812">Transmembrane</keyword>
<feature type="transmembrane region" description="Helical" evidence="9">
    <location>
        <begin position="97"/>
        <end position="116"/>
    </location>
</feature>
<evidence type="ECO:0000256" key="6">
    <source>
        <dbReference type="ARBA" id="ARBA00022989"/>
    </source>
</evidence>
<feature type="transmembrane region" description="Helical" evidence="9">
    <location>
        <begin position="184"/>
        <end position="209"/>
    </location>
</feature>
<dbReference type="STRING" id="351605.Gura_4319"/>
<keyword evidence="11" id="KW-1185">Reference proteome</keyword>
<feature type="transmembrane region" description="Helical" evidence="9">
    <location>
        <begin position="145"/>
        <end position="163"/>
    </location>
</feature>
<keyword evidence="6 9" id="KW-1133">Transmembrane helix</keyword>
<dbReference type="GO" id="GO:0005886">
    <property type="term" value="C:plasma membrane"/>
    <property type="evidence" value="ECO:0007669"/>
    <property type="project" value="UniProtKB-SubCell"/>
</dbReference>
<feature type="transmembrane region" description="Helical" evidence="9">
    <location>
        <begin position="292"/>
        <end position="310"/>
    </location>
</feature>
<dbReference type="Pfam" id="PF04143">
    <property type="entry name" value="Sulf_transp"/>
    <property type="match status" value="1"/>
</dbReference>
<feature type="transmembrane region" description="Helical" evidence="9">
    <location>
        <begin position="64"/>
        <end position="90"/>
    </location>
</feature>
<keyword evidence="4" id="KW-0997">Cell inner membrane</keyword>
<organism evidence="10 11">
    <name type="scientific">Geotalea uraniireducens (strain Rf4)</name>
    <name type="common">Geobacter uraniireducens</name>
    <dbReference type="NCBI Taxonomy" id="351605"/>
    <lineage>
        <taxon>Bacteria</taxon>
        <taxon>Pseudomonadati</taxon>
        <taxon>Thermodesulfobacteriota</taxon>
        <taxon>Desulfuromonadia</taxon>
        <taxon>Geobacterales</taxon>
        <taxon>Geobacteraceae</taxon>
        <taxon>Geotalea</taxon>
    </lineage>
</organism>
<accession>A5G9J4</accession>
<evidence type="ECO:0000256" key="1">
    <source>
        <dbReference type="ARBA" id="ARBA00004429"/>
    </source>
</evidence>
<dbReference type="PANTHER" id="PTHR30574">
    <property type="entry name" value="INNER MEMBRANE PROTEIN YEDE"/>
    <property type="match status" value="1"/>
</dbReference>
<keyword evidence="2" id="KW-0813">Transport</keyword>
<dbReference type="HOGENOM" id="CLU_050656_1_1_7"/>
<evidence type="ECO:0000313" key="10">
    <source>
        <dbReference type="EMBL" id="ABQ28462.1"/>
    </source>
</evidence>